<dbReference type="AlphaFoldDB" id="A0A8S9HWH7"/>
<protein>
    <submittedName>
        <fullName evidence="1">Uncharacterized protein</fullName>
    </submittedName>
</protein>
<accession>A0A8S9HWH7</accession>
<gene>
    <name evidence="1" type="ORF">F2Q70_00016439</name>
</gene>
<reference evidence="1" key="1">
    <citation type="submission" date="2019-12" db="EMBL/GenBank/DDBJ databases">
        <title>Genome sequencing and annotation of Brassica cretica.</title>
        <authorList>
            <person name="Studholme D.J."/>
            <person name="Sarris P.F."/>
        </authorList>
    </citation>
    <scope>NUCLEOTIDE SEQUENCE</scope>
    <source>
        <strain evidence="1">PFS-102/07</strain>
        <tissue evidence="1">Leaf</tissue>
    </source>
</reference>
<evidence type="ECO:0000313" key="1">
    <source>
        <dbReference type="EMBL" id="KAF2561984.1"/>
    </source>
</evidence>
<name>A0A8S9HWH7_BRACR</name>
<sequence>MTSVIPTPHQYLVGIPAFLTRLRTPVEEDETDIFLSIALSRVSGFRENGAEREWC</sequence>
<comment type="caution">
    <text evidence="1">The sequence shown here is derived from an EMBL/GenBank/DDBJ whole genome shotgun (WGS) entry which is preliminary data.</text>
</comment>
<proteinExistence type="predicted"/>
<organism evidence="1">
    <name type="scientific">Brassica cretica</name>
    <name type="common">Mustard</name>
    <dbReference type="NCBI Taxonomy" id="69181"/>
    <lineage>
        <taxon>Eukaryota</taxon>
        <taxon>Viridiplantae</taxon>
        <taxon>Streptophyta</taxon>
        <taxon>Embryophyta</taxon>
        <taxon>Tracheophyta</taxon>
        <taxon>Spermatophyta</taxon>
        <taxon>Magnoliopsida</taxon>
        <taxon>eudicotyledons</taxon>
        <taxon>Gunneridae</taxon>
        <taxon>Pentapetalae</taxon>
        <taxon>rosids</taxon>
        <taxon>malvids</taxon>
        <taxon>Brassicales</taxon>
        <taxon>Brassicaceae</taxon>
        <taxon>Brassiceae</taxon>
        <taxon>Brassica</taxon>
    </lineage>
</organism>
<dbReference type="EMBL" id="QGKY02001250">
    <property type="protein sequence ID" value="KAF2561984.1"/>
    <property type="molecule type" value="Genomic_DNA"/>
</dbReference>